<feature type="domain" description="UvrD-like helicase C-terminal" evidence="17">
    <location>
        <begin position="520"/>
        <end position="824"/>
    </location>
</feature>
<keyword evidence="4 15" id="KW-0378">Hydrolase</keyword>
<comment type="catalytic activity">
    <reaction evidence="14">
        <text>ATP + H2O = ADP + phosphate + H(+)</text>
        <dbReference type="Rhea" id="RHEA:13065"/>
        <dbReference type="ChEBI" id="CHEBI:15377"/>
        <dbReference type="ChEBI" id="CHEBI:15378"/>
        <dbReference type="ChEBI" id="CHEBI:30616"/>
        <dbReference type="ChEBI" id="CHEBI:43474"/>
        <dbReference type="ChEBI" id="CHEBI:456216"/>
        <dbReference type="EC" id="5.6.2.4"/>
    </reaction>
</comment>
<evidence type="ECO:0000313" key="18">
    <source>
        <dbReference type="EMBL" id="GLK53136.1"/>
    </source>
</evidence>
<evidence type="ECO:0000256" key="2">
    <source>
        <dbReference type="ARBA" id="ARBA00022741"/>
    </source>
</evidence>
<evidence type="ECO:0000259" key="16">
    <source>
        <dbReference type="PROSITE" id="PS51198"/>
    </source>
</evidence>
<evidence type="ECO:0000313" key="19">
    <source>
        <dbReference type="Proteomes" id="UP001143486"/>
    </source>
</evidence>
<dbReference type="PROSITE" id="PS51217">
    <property type="entry name" value="UVRD_HELICASE_CTER"/>
    <property type="match status" value="1"/>
</dbReference>
<dbReference type="Proteomes" id="UP001143486">
    <property type="component" value="Unassembled WGS sequence"/>
</dbReference>
<keyword evidence="10" id="KW-0413">Isomerase</keyword>
<keyword evidence="8" id="KW-0238">DNA-binding</keyword>
<proteinExistence type="predicted"/>
<keyword evidence="3" id="KW-0227">DNA damage</keyword>
<reference evidence="18" key="2">
    <citation type="submission" date="2023-01" db="EMBL/GenBank/DDBJ databases">
        <authorList>
            <person name="Sun Q."/>
            <person name="Evtushenko L."/>
        </authorList>
    </citation>
    <scope>NUCLEOTIDE SEQUENCE</scope>
    <source>
        <strain evidence="18">VKM B-1513</strain>
    </source>
</reference>
<dbReference type="Pfam" id="PF00580">
    <property type="entry name" value="UvrD-helicase"/>
    <property type="match status" value="1"/>
</dbReference>
<evidence type="ECO:0000256" key="3">
    <source>
        <dbReference type="ARBA" id="ARBA00022763"/>
    </source>
</evidence>
<evidence type="ECO:0000256" key="6">
    <source>
        <dbReference type="ARBA" id="ARBA00022839"/>
    </source>
</evidence>
<reference evidence="18" key="1">
    <citation type="journal article" date="2014" name="Int. J. Syst. Evol. Microbiol.">
        <title>Complete genome sequence of Corynebacterium casei LMG S-19264T (=DSM 44701T), isolated from a smear-ripened cheese.</title>
        <authorList>
            <consortium name="US DOE Joint Genome Institute (JGI-PGF)"/>
            <person name="Walter F."/>
            <person name="Albersmeier A."/>
            <person name="Kalinowski J."/>
            <person name="Ruckert C."/>
        </authorList>
    </citation>
    <scope>NUCLEOTIDE SEQUENCE</scope>
    <source>
        <strain evidence="18">VKM B-1513</strain>
    </source>
</reference>
<dbReference type="InterPro" id="IPR011335">
    <property type="entry name" value="Restrct_endonuc-II-like"/>
</dbReference>
<evidence type="ECO:0000256" key="11">
    <source>
        <dbReference type="ARBA" id="ARBA00034617"/>
    </source>
</evidence>
<keyword evidence="5 15" id="KW-0347">Helicase</keyword>
<dbReference type="InterPro" id="IPR000212">
    <property type="entry name" value="DNA_helicase_UvrD/REP"/>
</dbReference>
<dbReference type="Pfam" id="PF13361">
    <property type="entry name" value="UvrD_C"/>
    <property type="match status" value="1"/>
</dbReference>
<keyword evidence="19" id="KW-1185">Reference proteome</keyword>
<dbReference type="InterPro" id="IPR014017">
    <property type="entry name" value="DNA_helicase_UvrD-like_C"/>
</dbReference>
<dbReference type="GO" id="GO:0003677">
    <property type="term" value="F:DNA binding"/>
    <property type="evidence" value="ECO:0007669"/>
    <property type="project" value="UniProtKB-KW"/>
</dbReference>
<dbReference type="AlphaFoldDB" id="A0A9W6IQA7"/>
<evidence type="ECO:0000256" key="13">
    <source>
        <dbReference type="ARBA" id="ARBA00034923"/>
    </source>
</evidence>
<evidence type="ECO:0000256" key="7">
    <source>
        <dbReference type="ARBA" id="ARBA00022840"/>
    </source>
</evidence>
<evidence type="ECO:0000256" key="12">
    <source>
        <dbReference type="ARBA" id="ARBA00034808"/>
    </source>
</evidence>
<dbReference type="PANTHER" id="PTHR11070:SF2">
    <property type="entry name" value="ATP-DEPENDENT DNA HELICASE SRS2"/>
    <property type="match status" value="1"/>
</dbReference>
<protein>
    <recommendedName>
        <fullName evidence="12">DNA 3'-5' helicase</fullName>
        <ecNumber evidence="12">5.6.2.4</ecNumber>
    </recommendedName>
    <alternativeName>
        <fullName evidence="13">DNA 3'-5' helicase II</fullName>
    </alternativeName>
</protein>
<dbReference type="Gene3D" id="3.90.320.10">
    <property type="match status" value="1"/>
</dbReference>
<dbReference type="SUPFAM" id="SSF52540">
    <property type="entry name" value="P-loop containing nucleoside triphosphate hydrolases"/>
    <property type="match status" value="1"/>
</dbReference>
<evidence type="ECO:0000256" key="4">
    <source>
        <dbReference type="ARBA" id="ARBA00022801"/>
    </source>
</evidence>
<evidence type="ECO:0000256" key="5">
    <source>
        <dbReference type="ARBA" id="ARBA00022806"/>
    </source>
</evidence>
<dbReference type="PROSITE" id="PS51198">
    <property type="entry name" value="UVRD_HELICASE_ATP_BIND"/>
    <property type="match status" value="1"/>
</dbReference>
<comment type="catalytic activity">
    <reaction evidence="11">
        <text>Couples ATP hydrolysis with the unwinding of duplex DNA by translocating in the 3'-5' direction.</text>
        <dbReference type="EC" id="5.6.2.4"/>
    </reaction>
</comment>
<dbReference type="GO" id="GO:0000725">
    <property type="term" value="P:recombinational repair"/>
    <property type="evidence" value="ECO:0007669"/>
    <property type="project" value="TreeGrafter"/>
</dbReference>
<dbReference type="Pfam" id="PF12705">
    <property type="entry name" value="PDDEXK_1"/>
    <property type="match status" value="1"/>
</dbReference>
<keyword evidence="9" id="KW-0234">DNA repair</keyword>
<keyword evidence="2 15" id="KW-0547">Nucleotide-binding</keyword>
<dbReference type="InterPro" id="IPR027417">
    <property type="entry name" value="P-loop_NTPase"/>
</dbReference>
<feature type="domain" description="UvrD-like helicase ATP-binding" evidence="16">
    <location>
        <begin position="11"/>
        <end position="490"/>
    </location>
</feature>
<dbReference type="InterPro" id="IPR014016">
    <property type="entry name" value="UvrD-like_ATP-bd"/>
</dbReference>
<dbReference type="Gene3D" id="3.40.50.300">
    <property type="entry name" value="P-loop containing nucleotide triphosphate hydrolases"/>
    <property type="match status" value="4"/>
</dbReference>
<evidence type="ECO:0000256" key="10">
    <source>
        <dbReference type="ARBA" id="ARBA00023235"/>
    </source>
</evidence>
<dbReference type="GO" id="GO:0043138">
    <property type="term" value="F:3'-5' DNA helicase activity"/>
    <property type="evidence" value="ECO:0007669"/>
    <property type="project" value="UniProtKB-EC"/>
</dbReference>
<dbReference type="InterPro" id="IPR038726">
    <property type="entry name" value="PDDEXK_AddAB-type"/>
</dbReference>
<dbReference type="EMBL" id="BSFE01000008">
    <property type="protein sequence ID" value="GLK53136.1"/>
    <property type="molecule type" value="Genomic_DNA"/>
</dbReference>
<dbReference type="NCBIfam" id="TIGR02784">
    <property type="entry name" value="addA_alphas"/>
    <property type="match status" value="1"/>
</dbReference>
<comment type="caution">
    <text evidence="18">The sequence shown here is derived from an EMBL/GenBank/DDBJ whole genome shotgun (WGS) entry which is preliminary data.</text>
</comment>
<keyword evidence="6" id="KW-0269">Exonuclease</keyword>
<dbReference type="GO" id="GO:0004527">
    <property type="term" value="F:exonuclease activity"/>
    <property type="evidence" value="ECO:0007669"/>
    <property type="project" value="UniProtKB-KW"/>
</dbReference>
<gene>
    <name evidence="18" type="ORF">GCM10017621_26440</name>
</gene>
<dbReference type="GO" id="GO:0005524">
    <property type="term" value="F:ATP binding"/>
    <property type="evidence" value="ECO:0007669"/>
    <property type="project" value="UniProtKB-UniRule"/>
</dbReference>
<feature type="binding site" evidence="15">
    <location>
        <begin position="32"/>
        <end position="39"/>
    </location>
    <ligand>
        <name>ATP</name>
        <dbReference type="ChEBI" id="CHEBI:30616"/>
    </ligand>
</feature>
<keyword evidence="7 15" id="KW-0067">ATP-binding</keyword>
<evidence type="ECO:0000259" key="17">
    <source>
        <dbReference type="PROSITE" id="PS51217"/>
    </source>
</evidence>
<dbReference type="GO" id="GO:0033202">
    <property type="term" value="C:DNA helicase complex"/>
    <property type="evidence" value="ECO:0007669"/>
    <property type="project" value="TreeGrafter"/>
</dbReference>
<evidence type="ECO:0000256" key="15">
    <source>
        <dbReference type="PROSITE-ProRule" id="PRU00560"/>
    </source>
</evidence>
<keyword evidence="1" id="KW-0540">Nuclease</keyword>
<dbReference type="GO" id="GO:0005829">
    <property type="term" value="C:cytosol"/>
    <property type="evidence" value="ECO:0007669"/>
    <property type="project" value="TreeGrafter"/>
</dbReference>
<organism evidence="18 19">
    <name type="scientific">Maricaulis virginensis</name>
    <dbReference type="NCBI Taxonomy" id="144022"/>
    <lineage>
        <taxon>Bacteria</taxon>
        <taxon>Pseudomonadati</taxon>
        <taxon>Pseudomonadota</taxon>
        <taxon>Alphaproteobacteria</taxon>
        <taxon>Maricaulales</taxon>
        <taxon>Maricaulaceae</taxon>
        <taxon>Maricaulis</taxon>
    </lineage>
</organism>
<dbReference type="EC" id="5.6.2.4" evidence="12"/>
<evidence type="ECO:0000256" key="1">
    <source>
        <dbReference type="ARBA" id="ARBA00022722"/>
    </source>
</evidence>
<accession>A0A9W6IQA7</accession>
<dbReference type="PANTHER" id="PTHR11070">
    <property type="entry name" value="UVRD / RECB / PCRA DNA HELICASE FAMILY MEMBER"/>
    <property type="match status" value="1"/>
</dbReference>
<dbReference type="InterPro" id="IPR014151">
    <property type="entry name" value="DNA_helicase_AddA"/>
</dbReference>
<evidence type="ECO:0000256" key="9">
    <source>
        <dbReference type="ARBA" id="ARBA00023204"/>
    </source>
</evidence>
<evidence type="ECO:0000256" key="8">
    <source>
        <dbReference type="ARBA" id="ARBA00023125"/>
    </source>
</evidence>
<name>A0A9W6IQA7_9PROT</name>
<evidence type="ECO:0000256" key="14">
    <source>
        <dbReference type="ARBA" id="ARBA00048988"/>
    </source>
</evidence>
<dbReference type="RefSeq" id="WP_271187495.1">
    <property type="nucleotide sequence ID" value="NZ_BSFE01000008.1"/>
</dbReference>
<sequence>MNAPGFDDTIRAAASDAQKRAAHHGVSVFVEANAGSGKTRVLVDRVVNILLQGVAPEEILCVTYTKAAAAEMKDRLFTRLGRWSVAGAEELERDLKEQLGHDDLPVGQIEDARRLFARALETPGGLKIQTIHAFCENLLRRFPLEAGAPPGFDTLDEAEAARRIDAARQRVLCALPQETVDLVLRTGGPDAFASIMGWARGRRHDFRDALDRAGGPDGLVDTLYATLGLETGATADALKAEAWAQAPHDHLEETVIVQRNHGGKTDAGRADLIEQALKSARAEDAFDLYVQVFFTDKGRGTPAKSLLTASCDKVAPTVKPMLERECARLEKVRDQVRAAAVAEASAAAIHIAARFVEAYEDELQRRRALDFDDLVRLAGDLLRPENAFSGWVGYKLDGTLAHALIDEAQDTAPRQWDMIRGLTAEFFAGAGARESGRTLFIVGDEKQSIYSFQGAEPARFMEEGDRLAAAASAAELGFERPGLDVSFRSAPEILAAVDQAFAPEAAAFMAPETKFQASDRPFARYQSHRAARMNTPGCVEFWPAVPKPESVEEASIFDPVDSSARGSARDILAETVAEEIRAMLARGDGVWEEARGAFSQRPVRPGDIAILVWRRTGGFFEEVIRQLKLKGVPVAGADRMVLKEQTAVKDMLALARFAITPGDDLALAELLKSPFFDPADGGPPAIDDDVLLDLARRRTSTRRGTLWSALFTSDDPRLFEAREALKAVRDAADSDRLYDLFASFLNARTPTGETRWARVYARLGEEACDPLEEFLARALDHEREGGGALSSFLAAIGTEDTQLKREMSHDRDEVQVMTVHASKGLERPVIILPDTTRSPLTGKGDAILTHPEAGLIWSQRKAEDPPAVAELRETAANRLKAEHGRLLYVALTRARDRLIVCGWRQGTGALGQISDDSWYARLAEHWGGEGWDETDTPLSARIEDIGAGLRFGPAPVALGEAERARRAVMAVPDWACIPARSEQSGVRGVAPSSFLGGEEADFEPPVLSPLADPGAHRFRRGDVIHKLLQTLPDLDRERRREAAERFVAAQPGFSDTDRQVMIEETLGILDHPDFAPLFGPGSRAEVSLVGRAPDLPGNVIVRGQVDRLVVTDSEVLIVDYKTNRPPPEDVAAVAKVYIGQLATYRALLRAVHPGKTVRCALLWTDAARLMEVADEVMDAVLDGATA</sequence>
<dbReference type="SUPFAM" id="SSF52980">
    <property type="entry name" value="Restriction endonuclease-like"/>
    <property type="match status" value="1"/>
</dbReference>
<dbReference type="InterPro" id="IPR011604">
    <property type="entry name" value="PDDEXK-like_dom_sf"/>
</dbReference>